<name>A0A9N7ARM7_BORBG</name>
<protein>
    <submittedName>
        <fullName evidence="2">BbK2.10 protein</fullName>
    </submittedName>
</protein>
<gene>
    <name evidence="2" type="ORF">Bbu297_M38</name>
</gene>
<proteinExistence type="predicted"/>
<evidence type="ECO:0000313" key="2">
    <source>
        <dbReference type="EMBL" id="ADQ44706.1"/>
    </source>
</evidence>
<evidence type="ECO:0000256" key="1">
    <source>
        <dbReference type="SAM" id="Coils"/>
    </source>
</evidence>
<feature type="coiled-coil region" evidence="1">
    <location>
        <begin position="106"/>
        <end position="161"/>
    </location>
</feature>
<keyword evidence="1" id="KW-0175">Coiled coil</keyword>
<reference evidence="2" key="1">
    <citation type="journal article" date="2011" name="J. Bacteriol.">
        <title>Whole-genome sequences of thirteen isolates of Borrelia burgdorferi.</title>
        <authorList>
            <person name="Schutzer S.E."/>
            <person name="Fraser-Liggett C.M."/>
            <person name="Casjens S.R."/>
            <person name="Qiu W.G."/>
            <person name="Dunn J.J."/>
            <person name="Mongodin E.F."/>
            <person name="Luft B.J."/>
        </authorList>
    </citation>
    <scope>NUCLEOTIDE SEQUENCE [LARGE SCALE GENOMIC DNA]</scope>
    <source>
        <strain evidence="2">297</strain>
    </source>
</reference>
<keyword evidence="2" id="KW-0614">Plasmid</keyword>
<sequence>MFGVVVSLRLMEWIMNKKMKIFIICAVFALMISCKNYASGEDIKQNVKEKVEGFLEAKKEELVGGLKKLGSEAYLKVEELMQADRPQVQAEEQVAQGVFEDPGLKEKGLEEKIEELKELKDSSKKTKEDRKKELEEAKQKLEEFKRQVESVTENTDKVKNQGKIGREAFLYAKKLGVNGSYSANDGTDTDKFAKKVIDDALENIKEELKKLAEPQNTEDKK</sequence>
<organism evidence="2">
    <name type="scientific">Borreliella burgdorferi 297</name>
    <dbReference type="NCBI Taxonomy" id="521009"/>
    <lineage>
        <taxon>Bacteria</taxon>
        <taxon>Pseudomonadati</taxon>
        <taxon>Spirochaetota</taxon>
        <taxon>Spirochaetia</taxon>
        <taxon>Spirochaetales</taxon>
        <taxon>Borreliaceae</taxon>
        <taxon>Borreliella</taxon>
    </lineage>
</organism>
<accession>A0A9N7ARM7</accession>
<dbReference type="AlphaFoldDB" id="A0A9N7ARM7"/>
<dbReference type="EMBL" id="CP002263">
    <property type="protein sequence ID" value="ADQ44706.1"/>
    <property type="molecule type" value="Genomic_DNA"/>
</dbReference>
<geneLocation type="plasmid" evidence="2">
    <name>297_cp32-6</name>
</geneLocation>